<reference evidence="2 3" key="1">
    <citation type="submission" date="2018-10" db="EMBL/GenBank/DDBJ databases">
        <title>Genome assembly for a Yunnan-Guizhou Plateau 3E fish, Anabarilius grahami (Regan), and its evolutionary and genetic applications.</title>
        <authorList>
            <person name="Jiang W."/>
        </authorList>
    </citation>
    <scope>NUCLEOTIDE SEQUENCE [LARGE SCALE GENOMIC DNA]</scope>
    <source>
        <strain evidence="2">AG-KIZ</strain>
        <tissue evidence="2">Muscle</tissue>
    </source>
</reference>
<organism evidence="2 3">
    <name type="scientific">Anabarilius grahami</name>
    <name type="common">Kanglang fish</name>
    <name type="synonym">Barilius grahami</name>
    <dbReference type="NCBI Taxonomy" id="495550"/>
    <lineage>
        <taxon>Eukaryota</taxon>
        <taxon>Metazoa</taxon>
        <taxon>Chordata</taxon>
        <taxon>Craniata</taxon>
        <taxon>Vertebrata</taxon>
        <taxon>Euteleostomi</taxon>
        <taxon>Actinopterygii</taxon>
        <taxon>Neopterygii</taxon>
        <taxon>Teleostei</taxon>
        <taxon>Ostariophysi</taxon>
        <taxon>Cypriniformes</taxon>
        <taxon>Xenocyprididae</taxon>
        <taxon>Xenocypridinae</taxon>
        <taxon>Xenocypridinae incertae sedis</taxon>
        <taxon>Anabarilius</taxon>
    </lineage>
</organism>
<gene>
    <name evidence="2" type="ORF">DPX16_3279</name>
</gene>
<dbReference type="OrthoDB" id="8931359at2759"/>
<dbReference type="AlphaFoldDB" id="A0A3N0XPK0"/>
<comment type="caution">
    <text evidence="2">The sequence shown here is derived from an EMBL/GenBank/DDBJ whole genome shotgun (WGS) entry which is preliminary data.</text>
</comment>
<keyword evidence="3" id="KW-1185">Reference proteome</keyword>
<accession>A0A3N0XPK0</accession>
<proteinExistence type="predicted"/>
<dbReference type="Proteomes" id="UP000281406">
    <property type="component" value="Unassembled WGS sequence"/>
</dbReference>
<evidence type="ECO:0000313" key="3">
    <source>
        <dbReference type="Proteomes" id="UP000281406"/>
    </source>
</evidence>
<evidence type="ECO:0000256" key="1">
    <source>
        <dbReference type="SAM" id="MobiDB-lite"/>
    </source>
</evidence>
<protein>
    <submittedName>
        <fullName evidence="2">Uncharacterized protein</fullName>
    </submittedName>
</protein>
<evidence type="ECO:0000313" key="2">
    <source>
        <dbReference type="EMBL" id="ROI93609.1"/>
    </source>
</evidence>
<name>A0A3N0XPK0_ANAGA</name>
<feature type="region of interest" description="Disordered" evidence="1">
    <location>
        <begin position="104"/>
        <end position="134"/>
    </location>
</feature>
<sequence length="245" mass="27722">MGHRHSGIHRNFPGTGIAIGVARWNFQCLVDLKQPGVKLPAVFDPVLIMELNKLSDMVTGQAKYPALLISQTDTRERFGLLYVEPGCRPVPLDWDKHKFQKVPVAGEGEHQSSEPSALSERFPPDDPPEEVREEHFAQPMRDSIDGLQAKHHGQKDRLSQEDAEYAALVQAASKDPNILLYPTTKQHISRYVKYLAKMMNTSSSLNTSSEKLLETLTCRLLTLPKHLFLIESYRPQSSVLQRQDR</sequence>
<dbReference type="EMBL" id="RJVU01066360">
    <property type="protein sequence ID" value="ROI93609.1"/>
    <property type="molecule type" value="Genomic_DNA"/>
</dbReference>